<dbReference type="GO" id="GO:0009234">
    <property type="term" value="P:menaquinone biosynthetic process"/>
    <property type="evidence" value="ECO:0007669"/>
    <property type="project" value="UniProtKB-UniRule"/>
</dbReference>
<dbReference type="EC" id="4.2.99.20" evidence="3"/>
<organism evidence="5 6">
    <name type="scientific">Stanieria cyanosphaera (strain ATCC 29371 / PCC 7437)</name>
    <dbReference type="NCBI Taxonomy" id="111780"/>
    <lineage>
        <taxon>Bacteria</taxon>
        <taxon>Bacillati</taxon>
        <taxon>Cyanobacteriota</taxon>
        <taxon>Cyanophyceae</taxon>
        <taxon>Pleurocapsales</taxon>
        <taxon>Dermocarpellaceae</taxon>
        <taxon>Stanieria</taxon>
    </lineage>
</organism>
<sequence>MILENYQFNYSWQGNKNKPVILFLHGFMGDRFDFEQVISLLSSSFSFLTVDLPGHGKTKIFGSEEYYTMSKTAQALIELLQKNQIARCFLVGYSLGGRLALYLTIYFPNYFEKVVLESASPGLIAEKERHLRLKKDCQLAAKLETNDFEAFLNQWYSNSLFNSFKKHRDFNQAIQKRLKNNPQELAKSLRNLSTGLQPSLWQQLKFNKIPLLFVVGELDQKFVLINTQMSKLCPNSQLKIIKNSGHNIHFENPVEYSKVIKNFLFK</sequence>
<dbReference type="PRINTS" id="PR00111">
    <property type="entry name" value="ABHYDROLASE"/>
</dbReference>
<dbReference type="HAMAP" id="MF_01660">
    <property type="entry name" value="MenH"/>
    <property type="match status" value="1"/>
</dbReference>
<dbReference type="UniPathway" id="UPA00995"/>
<dbReference type="GO" id="GO:0042372">
    <property type="term" value="P:phylloquinone biosynthetic process"/>
    <property type="evidence" value="ECO:0007669"/>
    <property type="project" value="UniProtKB-UniRule"/>
</dbReference>
<dbReference type="PATRIC" id="fig|111780.3.peg.1865"/>
<dbReference type="OrthoDB" id="9808398at2"/>
<dbReference type="KEGG" id="scs:Sta7437_1787"/>
<dbReference type="InterPro" id="IPR000073">
    <property type="entry name" value="AB_hydrolase_1"/>
</dbReference>
<dbReference type="UniPathway" id="UPA01057">
    <property type="reaction ID" value="UER00900"/>
</dbReference>
<dbReference type="AlphaFoldDB" id="K9XRW1"/>
<comment type="pathway">
    <text evidence="3">Cofactor biosynthesis; phylloquinone biosynthesis.</text>
</comment>
<name>K9XRW1_STAC7</name>
<dbReference type="eggNOG" id="COG0596">
    <property type="taxonomic scope" value="Bacteria"/>
</dbReference>
<dbReference type="InterPro" id="IPR000639">
    <property type="entry name" value="Epox_hydrolase-like"/>
</dbReference>
<dbReference type="Pfam" id="PF00561">
    <property type="entry name" value="Abhydrolase_1"/>
    <property type="match status" value="1"/>
</dbReference>
<dbReference type="HOGENOM" id="CLU_020336_50_4_3"/>
<dbReference type="PANTHER" id="PTHR42916">
    <property type="entry name" value="2-SUCCINYL-5-ENOLPYRUVYL-6-HYDROXY-3-CYCLOHEXENE-1-CARBOXYLATE SYNTHASE"/>
    <property type="match status" value="1"/>
</dbReference>
<dbReference type="STRING" id="111780.Sta7437_1787"/>
<dbReference type="GO" id="GO:0070205">
    <property type="term" value="F:2-succinyl-6-hydroxy-2,4-cyclohexadiene-1-carboxylate synthase activity"/>
    <property type="evidence" value="ECO:0007669"/>
    <property type="project" value="UniProtKB-UniRule"/>
</dbReference>
<evidence type="ECO:0000256" key="1">
    <source>
        <dbReference type="ARBA" id="ARBA00022428"/>
    </source>
</evidence>
<dbReference type="Gene3D" id="3.40.50.1820">
    <property type="entry name" value="alpha/beta hydrolase"/>
    <property type="match status" value="1"/>
</dbReference>
<proteinExistence type="inferred from homology"/>
<keyword evidence="2 3" id="KW-0456">Lyase</keyword>
<comment type="function">
    <text evidence="3">Catalyzes a proton abstraction reaction that results in 2,5-elimination of pyruvate from 2-succinyl-5-enolpyruvyl-6-hydroxy-3-cyclohexene-1-carboxylate (SEPHCHC) and the formation of 2-succinyl-6-hydroxy-2,4-cyclohexadiene-1-carboxylate (SHCHC).</text>
</comment>
<evidence type="ECO:0000256" key="2">
    <source>
        <dbReference type="ARBA" id="ARBA00023239"/>
    </source>
</evidence>
<evidence type="ECO:0000313" key="6">
    <source>
        <dbReference type="Proteomes" id="UP000010473"/>
    </source>
</evidence>
<protein>
    <recommendedName>
        <fullName evidence="3">Putative 2-succinyl-6-hydroxy-2,4-cyclohexadiene-1-carboxylate synthase</fullName>
        <shortName evidence="3">SHCHC synthase</shortName>
        <ecNumber evidence="3">4.2.99.20</ecNumber>
    </recommendedName>
</protein>
<keyword evidence="1" id="KW-0474">Menaquinone biosynthesis</keyword>
<comment type="similarity">
    <text evidence="3">Belongs to the AB hydrolase superfamily. MenH family.</text>
</comment>
<evidence type="ECO:0000313" key="5">
    <source>
        <dbReference type="EMBL" id="AFZ35345.1"/>
    </source>
</evidence>
<comment type="subunit">
    <text evidence="3">Monomer.</text>
</comment>
<dbReference type="SUPFAM" id="SSF53474">
    <property type="entry name" value="alpha/beta-Hydrolases"/>
    <property type="match status" value="1"/>
</dbReference>
<gene>
    <name evidence="3" type="primary">menH</name>
    <name evidence="5" type="ordered locus">Sta7437_1787</name>
</gene>
<dbReference type="PRINTS" id="PR00412">
    <property type="entry name" value="EPOXHYDRLASE"/>
</dbReference>
<keyword evidence="6" id="KW-1185">Reference proteome</keyword>
<evidence type="ECO:0000259" key="4">
    <source>
        <dbReference type="Pfam" id="PF00561"/>
    </source>
</evidence>
<dbReference type="Proteomes" id="UP000010473">
    <property type="component" value="Chromosome"/>
</dbReference>
<feature type="domain" description="AB hydrolase-1" evidence="4">
    <location>
        <begin position="19"/>
        <end position="253"/>
    </location>
</feature>
<dbReference type="NCBIfam" id="TIGR03695">
    <property type="entry name" value="menH_SHCHC"/>
    <property type="match status" value="1"/>
</dbReference>
<dbReference type="InterPro" id="IPR029058">
    <property type="entry name" value="AB_hydrolase_fold"/>
</dbReference>
<dbReference type="RefSeq" id="WP_015193016.1">
    <property type="nucleotide sequence ID" value="NC_019748.1"/>
</dbReference>
<evidence type="ECO:0000256" key="3">
    <source>
        <dbReference type="HAMAP-Rule" id="MF_01660"/>
    </source>
</evidence>
<dbReference type="PANTHER" id="PTHR42916:SF1">
    <property type="entry name" value="PROTEIN PHYLLO, CHLOROPLASTIC"/>
    <property type="match status" value="1"/>
</dbReference>
<comment type="catalytic activity">
    <reaction evidence="3">
        <text>5-enolpyruvoyl-6-hydroxy-2-succinyl-cyclohex-3-ene-1-carboxylate = (1R,6R)-6-hydroxy-2-succinyl-cyclohexa-2,4-diene-1-carboxylate + pyruvate</text>
        <dbReference type="Rhea" id="RHEA:25597"/>
        <dbReference type="ChEBI" id="CHEBI:15361"/>
        <dbReference type="ChEBI" id="CHEBI:58689"/>
        <dbReference type="ChEBI" id="CHEBI:58818"/>
        <dbReference type="EC" id="4.2.99.20"/>
    </reaction>
</comment>
<accession>K9XRW1</accession>
<dbReference type="EMBL" id="CP003653">
    <property type="protein sequence ID" value="AFZ35345.1"/>
    <property type="molecule type" value="Genomic_DNA"/>
</dbReference>
<comment type="pathway">
    <text evidence="3">Quinol/quinone metabolism; 1,4-dihydroxy-2-naphthoate biosynthesis; 1,4-dihydroxy-2-naphthoate from chorismate: step 3/7.</text>
</comment>
<dbReference type="InterPro" id="IPR022485">
    <property type="entry name" value="SHCHC_synthase_MenH"/>
</dbReference>
<reference evidence="6" key="1">
    <citation type="journal article" date="2013" name="Proc. Natl. Acad. Sci. U.S.A.">
        <title>Improving the coverage of the cyanobacterial phylum using diversity-driven genome sequencing.</title>
        <authorList>
            <person name="Shih P.M."/>
            <person name="Wu D."/>
            <person name="Latifi A."/>
            <person name="Axen S.D."/>
            <person name="Fewer D.P."/>
            <person name="Talla E."/>
            <person name="Calteau A."/>
            <person name="Cai F."/>
            <person name="Tandeau de Marsac N."/>
            <person name="Rippka R."/>
            <person name="Herdman M."/>
            <person name="Sivonen K."/>
            <person name="Coursin T."/>
            <person name="Laurent T."/>
            <person name="Goodwin L."/>
            <person name="Nolan M."/>
            <person name="Davenport K.W."/>
            <person name="Han C.S."/>
            <person name="Rubin E.M."/>
            <person name="Eisen J.A."/>
            <person name="Woyke T."/>
            <person name="Gugger M."/>
            <person name="Kerfeld C.A."/>
        </authorList>
    </citation>
    <scope>NUCLEOTIDE SEQUENCE [LARGE SCALE GENOMIC DNA]</scope>
    <source>
        <strain evidence="6">ATCC 29371 / PCC 7437</strain>
    </source>
</reference>